<dbReference type="InterPro" id="IPR000719">
    <property type="entry name" value="Prot_kinase_dom"/>
</dbReference>
<protein>
    <recommendedName>
        <fullName evidence="10">Protein kinase domain-containing protein</fullName>
    </recommendedName>
</protein>
<evidence type="ECO:0000259" key="10">
    <source>
        <dbReference type="PROSITE" id="PS50011"/>
    </source>
</evidence>
<dbReference type="PANTHER" id="PTHR24350">
    <property type="entry name" value="SERINE/THREONINE-PROTEIN KINASE IAL-RELATED"/>
    <property type="match status" value="1"/>
</dbReference>
<keyword evidence="12" id="KW-1185">Reference proteome</keyword>
<dbReference type="GO" id="GO:0004674">
    <property type="term" value="F:protein serine/threonine kinase activity"/>
    <property type="evidence" value="ECO:0007669"/>
    <property type="project" value="UniProtKB-KW"/>
</dbReference>
<dbReference type="InterPro" id="IPR008271">
    <property type="entry name" value="Ser/Thr_kinase_AS"/>
</dbReference>
<feature type="binding site" evidence="7">
    <location>
        <position position="130"/>
    </location>
    <ligand>
        <name>ATP</name>
        <dbReference type="ChEBI" id="CHEBI:30616"/>
    </ligand>
</feature>
<feature type="compositionally biased region" description="Low complexity" evidence="9">
    <location>
        <begin position="459"/>
        <end position="475"/>
    </location>
</feature>
<evidence type="ECO:0000256" key="6">
    <source>
        <dbReference type="PIRSR" id="PIRSR630616-1"/>
    </source>
</evidence>
<evidence type="ECO:0000256" key="2">
    <source>
        <dbReference type="ARBA" id="ARBA00022679"/>
    </source>
</evidence>
<feature type="binding site" evidence="7">
    <location>
        <begin position="229"/>
        <end position="230"/>
    </location>
    <ligand>
        <name>ATP</name>
        <dbReference type="ChEBI" id="CHEBI:30616"/>
    </ligand>
</feature>
<proteinExistence type="predicted"/>
<feature type="cross-link" description="Glycyl lysine isopeptide (Lys-Gly) (interchain with G-Cter in SUMO2)" evidence="8">
    <location>
        <position position="227"/>
    </location>
</feature>
<evidence type="ECO:0000256" key="8">
    <source>
        <dbReference type="PIRSR" id="PIRSR630616-3"/>
    </source>
</evidence>
<name>A0AAW1SD19_9CHLO</name>
<dbReference type="InterPro" id="IPR030616">
    <property type="entry name" value="Aur-like"/>
</dbReference>
<keyword evidence="1" id="KW-0723">Serine/threonine-protein kinase</keyword>
<dbReference type="EMBL" id="JALJOS010000001">
    <property type="protein sequence ID" value="KAK9844365.1"/>
    <property type="molecule type" value="Genomic_DNA"/>
</dbReference>
<dbReference type="Proteomes" id="UP001438707">
    <property type="component" value="Unassembled WGS sequence"/>
</dbReference>
<gene>
    <name evidence="11" type="ORF">WJX74_001365</name>
</gene>
<dbReference type="SUPFAM" id="SSF56112">
    <property type="entry name" value="Protein kinase-like (PK-like)"/>
    <property type="match status" value="1"/>
</dbReference>
<dbReference type="GO" id="GO:0005524">
    <property type="term" value="F:ATP binding"/>
    <property type="evidence" value="ECO:0007669"/>
    <property type="project" value="UniProtKB-KW"/>
</dbReference>
<evidence type="ECO:0000256" key="9">
    <source>
        <dbReference type="SAM" id="MobiDB-lite"/>
    </source>
</evidence>
<organism evidence="11 12">
    <name type="scientific">Apatococcus lobatus</name>
    <dbReference type="NCBI Taxonomy" id="904363"/>
    <lineage>
        <taxon>Eukaryota</taxon>
        <taxon>Viridiplantae</taxon>
        <taxon>Chlorophyta</taxon>
        <taxon>core chlorophytes</taxon>
        <taxon>Trebouxiophyceae</taxon>
        <taxon>Chlorellales</taxon>
        <taxon>Chlorellaceae</taxon>
        <taxon>Apatococcus</taxon>
    </lineage>
</organism>
<evidence type="ECO:0000256" key="7">
    <source>
        <dbReference type="PIRSR" id="PIRSR630616-2"/>
    </source>
</evidence>
<feature type="region of interest" description="Disordered" evidence="9">
    <location>
        <begin position="452"/>
        <end position="512"/>
    </location>
</feature>
<dbReference type="Gene3D" id="1.10.510.10">
    <property type="entry name" value="Transferase(Phosphotransferase) domain 1"/>
    <property type="match status" value="1"/>
</dbReference>
<keyword evidence="4" id="KW-0418">Kinase</keyword>
<sequence>MGIFSLVKDKLKTKDAEQQLGVGPRAKSEFFHLQKHAKFAGGAEDEPALGSGPHEGILFDGRKSFSNGKAGDKITTSVFPEPARGSAPGLGHITFTNLHQFSNKVELYRGSISTVYKAVCIENQQTVIIKIYDKGKMKLKNTLRMEREIRLMKMLTGPGMVSLYGVFEDDARKSLVMEYCSGGDLFKYLLLRGGHLDEHWVCTEVIAPLLRVLVSLHNDHVLHRDIKPENIFLTADHKLKLGDMGLAIQNSMELAFTRSGTLDYMAPEVLANPSADIQESPAVTKADLKQRGIRPYDDKVDVWATGILAYELVVGRPPFEVNDEVQTATMIMFNNNISYPSKHSGLWADFVKQSLEKKPHLRPTAEKMLDHPWVHLHETKATKQPAPDTVTLADSQASAEQLQLPLAVQAVIEQLPQNEKPPIIDNIPAVPIFRKSASMVNPSTNFQMQAKEGRGFQEAASPSTSASAAAATSSPKKMPIQAQDALPLHPFDPRRVPGLSSQGSGSVESSNGSFNTLMKKVSNGSVPNVTYTDSGADFLGEADRARGGMRVRMKHYFARQQKGLAQQPL</sequence>
<keyword evidence="3 7" id="KW-0547">Nucleotide-binding</keyword>
<feature type="domain" description="Protein kinase" evidence="10">
    <location>
        <begin position="101"/>
        <end position="374"/>
    </location>
</feature>
<feature type="compositionally biased region" description="Low complexity" evidence="9">
    <location>
        <begin position="498"/>
        <end position="512"/>
    </location>
</feature>
<evidence type="ECO:0000256" key="3">
    <source>
        <dbReference type="ARBA" id="ARBA00022741"/>
    </source>
</evidence>
<dbReference type="InterPro" id="IPR011009">
    <property type="entry name" value="Kinase-like_dom_sf"/>
</dbReference>
<feature type="binding site" evidence="7">
    <location>
        <position position="243"/>
    </location>
    <ligand>
        <name>ATP</name>
        <dbReference type="ChEBI" id="CHEBI:30616"/>
    </ligand>
</feature>
<dbReference type="PROSITE" id="PS50011">
    <property type="entry name" value="PROTEIN_KINASE_DOM"/>
    <property type="match status" value="1"/>
</dbReference>
<dbReference type="SMART" id="SM00220">
    <property type="entry name" value="S_TKc"/>
    <property type="match status" value="1"/>
</dbReference>
<accession>A0AAW1SD19</accession>
<reference evidence="11 12" key="1">
    <citation type="journal article" date="2024" name="Nat. Commun.">
        <title>Phylogenomics reveals the evolutionary origins of lichenization in chlorophyte algae.</title>
        <authorList>
            <person name="Puginier C."/>
            <person name="Libourel C."/>
            <person name="Otte J."/>
            <person name="Skaloud P."/>
            <person name="Haon M."/>
            <person name="Grisel S."/>
            <person name="Petersen M."/>
            <person name="Berrin J.G."/>
            <person name="Delaux P.M."/>
            <person name="Dal Grande F."/>
            <person name="Keller J."/>
        </authorList>
    </citation>
    <scope>NUCLEOTIDE SEQUENCE [LARGE SCALE GENOMIC DNA]</scope>
    <source>
        <strain evidence="11 12">SAG 2145</strain>
    </source>
</reference>
<evidence type="ECO:0000313" key="12">
    <source>
        <dbReference type="Proteomes" id="UP001438707"/>
    </source>
</evidence>
<dbReference type="AlphaFoldDB" id="A0AAW1SD19"/>
<keyword evidence="5 7" id="KW-0067">ATP-binding</keyword>
<evidence type="ECO:0000256" key="5">
    <source>
        <dbReference type="ARBA" id="ARBA00022840"/>
    </source>
</evidence>
<feature type="active site" description="Proton acceptor" evidence="6">
    <location>
        <position position="225"/>
    </location>
</feature>
<dbReference type="Pfam" id="PF00069">
    <property type="entry name" value="Pkinase"/>
    <property type="match status" value="1"/>
</dbReference>
<keyword evidence="2" id="KW-0808">Transferase</keyword>
<evidence type="ECO:0000256" key="1">
    <source>
        <dbReference type="ARBA" id="ARBA00022527"/>
    </source>
</evidence>
<evidence type="ECO:0000256" key="4">
    <source>
        <dbReference type="ARBA" id="ARBA00022777"/>
    </source>
</evidence>
<evidence type="ECO:0000313" key="11">
    <source>
        <dbReference type="EMBL" id="KAK9844365.1"/>
    </source>
</evidence>
<dbReference type="PROSITE" id="PS00108">
    <property type="entry name" value="PROTEIN_KINASE_ST"/>
    <property type="match status" value="1"/>
</dbReference>
<comment type="caution">
    <text evidence="11">The sequence shown here is derived from an EMBL/GenBank/DDBJ whole genome shotgun (WGS) entry which is preliminary data.</text>
</comment>